<dbReference type="Proteomes" id="UP000067434">
    <property type="component" value="Chromosome"/>
</dbReference>
<dbReference type="InterPro" id="IPR014729">
    <property type="entry name" value="Rossmann-like_a/b/a_fold"/>
</dbReference>
<evidence type="ECO:0000313" key="3">
    <source>
        <dbReference type="Proteomes" id="UP000067434"/>
    </source>
</evidence>
<dbReference type="KEGG" id="thf:MA03_07505"/>
<proteinExistence type="predicted"/>
<name>A0A0F7CLB4_9CREN</name>
<dbReference type="GO" id="GO:0003824">
    <property type="term" value="F:catalytic activity"/>
    <property type="evidence" value="ECO:0007669"/>
    <property type="project" value="InterPro"/>
</dbReference>
<dbReference type="PATRIC" id="fig|1550241.5.peg.1549"/>
<keyword evidence="3" id="KW-1185">Reference proteome</keyword>
<dbReference type="InterPro" id="IPR004821">
    <property type="entry name" value="Cyt_trans-like"/>
</dbReference>
<dbReference type="AlphaFoldDB" id="A0A0F7CLB4"/>
<evidence type="ECO:0000313" key="2">
    <source>
        <dbReference type="EMBL" id="AKG39116.1"/>
    </source>
</evidence>
<protein>
    <recommendedName>
        <fullName evidence="1">Cytidyltransferase-like domain-containing protein</fullName>
    </recommendedName>
</protein>
<sequence length="141" mass="15720">MGGTFSLLHEGHKLLLRTATVLSCSLLVGVTSDEYVSRHKRHPVEPFDERVRAVLGFLKEVDPSVEVSIYRLDDAFGPSVEDEGADCIFVSEETFRGAFLVNLLRRIKGLEPLKVYSVEMLTVGGLRLSSSLLWSRRVNNA</sequence>
<dbReference type="NCBIfam" id="NF001985">
    <property type="entry name" value="PRK00777.1"/>
    <property type="match status" value="1"/>
</dbReference>
<organism evidence="2 3">
    <name type="scientific">Infirmifilum uzonense</name>
    <dbReference type="NCBI Taxonomy" id="1550241"/>
    <lineage>
        <taxon>Archaea</taxon>
        <taxon>Thermoproteota</taxon>
        <taxon>Thermoprotei</taxon>
        <taxon>Thermofilales</taxon>
        <taxon>Thermofilaceae</taxon>
        <taxon>Infirmifilum</taxon>
    </lineage>
</organism>
<reference evidence="2 3" key="1">
    <citation type="journal article" date="2015" name="Stand. Genomic Sci.">
        <title>Complete genome sequence of and proposal of Thermofilum uzonense sp. nov. a novel hyperthermophilic crenarchaeon and emended description of the genus Thermofilum.</title>
        <authorList>
            <person name="Toshchakov S.V."/>
            <person name="Korzhenkov A.A."/>
            <person name="Samarov N.I."/>
            <person name="Mazunin I.O."/>
            <person name="Mozhey O.I."/>
            <person name="Shmyr I.S."/>
            <person name="Derbikova K.S."/>
            <person name="Taranov E.A."/>
            <person name="Dominova I.N."/>
            <person name="Bonch-Osmolovskaya E.A."/>
            <person name="Patrushev M.V."/>
            <person name="Podosokorskaya O.A."/>
            <person name="Kublanov I.V."/>
        </authorList>
    </citation>
    <scope>NUCLEOTIDE SEQUENCE [LARGE SCALE GENOMIC DNA]</scope>
    <source>
        <strain evidence="2 3">1807-2</strain>
    </source>
</reference>
<dbReference type="SUPFAM" id="SSF52374">
    <property type="entry name" value="Nucleotidylyl transferase"/>
    <property type="match status" value="1"/>
</dbReference>
<dbReference type="HOGENOM" id="CLU_035272_5_0_2"/>
<evidence type="ECO:0000259" key="1">
    <source>
        <dbReference type="Pfam" id="PF01467"/>
    </source>
</evidence>
<feature type="domain" description="Cytidyltransferase-like" evidence="1">
    <location>
        <begin position="1"/>
        <end position="119"/>
    </location>
</feature>
<dbReference type="Gene3D" id="3.40.50.620">
    <property type="entry name" value="HUPs"/>
    <property type="match status" value="1"/>
</dbReference>
<dbReference type="STRING" id="1550241.MA03_07505"/>
<dbReference type="NCBIfam" id="TIGR00125">
    <property type="entry name" value="cyt_tran_rel"/>
    <property type="match status" value="1"/>
</dbReference>
<dbReference type="Pfam" id="PF01467">
    <property type="entry name" value="CTP_transf_like"/>
    <property type="match status" value="1"/>
</dbReference>
<accession>A0A0F7CLB4</accession>
<dbReference type="EMBL" id="CP009961">
    <property type="protein sequence ID" value="AKG39116.1"/>
    <property type="molecule type" value="Genomic_DNA"/>
</dbReference>
<gene>
    <name evidence="2" type="ORF">MA03_07505</name>
</gene>